<evidence type="ECO:0000313" key="3">
    <source>
        <dbReference type="EMBL" id="KAJ4374958.1"/>
    </source>
</evidence>
<dbReference type="Proteomes" id="UP001140560">
    <property type="component" value="Unassembled WGS sequence"/>
</dbReference>
<evidence type="ECO:0000256" key="2">
    <source>
        <dbReference type="SAM" id="SignalP"/>
    </source>
</evidence>
<gene>
    <name evidence="3" type="ORF">N0V83_002037</name>
</gene>
<name>A0A9W8YEG5_9PLEO</name>
<feature type="chain" id="PRO_5040953770" evidence="2">
    <location>
        <begin position="19"/>
        <end position="110"/>
    </location>
</feature>
<comment type="caution">
    <text evidence="3">The sequence shown here is derived from an EMBL/GenBank/DDBJ whole genome shotgun (WGS) entry which is preliminary data.</text>
</comment>
<accession>A0A9W8YEG5</accession>
<feature type="signal peptide" evidence="2">
    <location>
        <begin position="1"/>
        <end position="18"/>
    </location>
</feature>
<dbReference type="EMBL" id="JAPEUY010000003">
    <property type="protein sequence ID" value="KAJ4374958.1"/>
    <property type="molecule type" value="Genomic_DNA"/>
</dbReference>
<keyword evidence="2" id="KW-0732">Signal</keyword>
<dbReference type="AlphaFoldDB" id="A0A9W8YEG5"/>
<protein>
    <submittedName>
        <fullName evidence="3">Uncharacterized protein</fullName>
    </submittedName>
</protein>
<evidence type="ECO:0000256" key="1">
    <source>
        <dbReference type="SAM" id="MobiDB-lite"/>
    </source>
</evidence>
<organism evidence="3 4">
    <name type="scientific">Neocucurbitaria cava</name>
    <dbReference type="NCBI Taxonomy" id="798079"/>
    <lineage>
        <taxon>Eukaryota</taxon>
        <taxon>Fungi</taxon>
        <taxon>Dikarya</taxon>
        <taxon>Ascomycota</taxon>
        <taxon>Pezizomycotina</taxon>
        <taxon>Dothideomycetes</taxon>
        <taxon>Pleosporomycetidae</taxon>
        <taxon>Pleosporales</taxon>
        <taxon>Pleosporineae</taxon>
        <taxon>Cucurbitariaceae</taxon>
        <taxon>Neocucurbitaria</taxon>
    </lineage>
</organism>
<proteinExistence type="predicted"/>
<reference evidence="3" key="1">
    <citation type="submission" date="2022-10" db="EMBL/GenBank/DDBJ databases">
        <title>Tapping the CABI collections for fungal endophytes: first genome assemblies for Collariella, Neodidymelliopsis, Ascochyta clinopodiicola, Didymella pomorum, Didymosphaeria variabile, Neocosmospora piperis and Neocucurbitaria cava.</title>
        <authorList>
            <person name="Hill R."/>
        </authorList>
    </citation>
    <scope>NUCLEOTIDE SEQUENCE</scope>
    <source>
        <strain evidence="3">IMI 356814</strain>
    </source>
</reference>
<keyword evidence="4" id="KW-1185">Reference proteome</keyword>
<sequence>MTNVAAVTTLLFATLALASPAAKLQPNAEDASPVLFKSREEFHHALAARDAAGAQNIRLDARDPMPKKPKTPSSGNNTNTTNAADMTITPSRALQLGALGLGVMEVVRLW</sequence>
<evidence type="ECO:0000313" key="4">
    <source>
        <dbReference type="Proteomes" id="UP001140560"/>
    </source>
</evidence>
<feature type="region of interest" description="Disordered" evidence="1">
    <location>
        <begin position="53"/>
        <end position="86"/>
    </location>
</feature>